<protein>
    <submittedName>
        <fullName evidence="1">Uncharacterized protein</fullName>
    </submittedName>
</protein>
<accession>A0A1G2PRL1</accession>
<proteinExistence type="predicted"/>
<dbReference type="EMBL" id="MHSW01000038">
    <property type="protein sequence ID" value="OHA50369.1"/>
    <property type="molecule type" value="Genomic_DNA"/>
</dbReference>
<organism evidence="1 2">
    <name type="scientific">Candidatus Terrybacteria bacterium RIFCSPLOWO2_01_FULL_40_23</name>
    <dbReference type="NCBI Taxonomy" id="1802366"/>
    <lineage>
        <taxon>Bacteria</taxon>
        <taxon>Candidatus Terryibacteriota</taxon>
    </lineage>
</organism>
<sequence length="164" mass="19154">MTTIHHRHHIVPSSRGGPDIDWNLGYFRTNLEEIKTFRIGAFKKSTPAAYEYLLHGNTHIDQKTLLLSGIDLEIHRFLHACLHSIFSNALPSEQIESIKSKYTNKDGSLNKRYFPGRKPLKKIKAWVAVFGEESVNNTQIAIDFIEKYFLPVEQYWRKDKKKRK</sequence>
<dbReference type="AlphaFoldDB" id="A0A1G2PRL1"/>
<name>A0A1G2PRL1_9BACT</name>
<comment type="caution">
    <text evidence="1">The sequence shown here is derived from an EMBL/GenBank/DDBJ whole genome shotgun (WGS) entry which is preliminary data.</text>
</comment>
<dbReference type="Proteomes" id="UP000176951">
    <property type="component" value="Unassembled WGS sequence"/>
</dbReference>
<evidence type="ECO:0000313" key="2">
    <source>
        <dbReference type="Proteomes" id="UP000176951"/>
    </source>
</evidence>
<reference evidence="1 2" key="1">
    <citation type="journal article" date="2016" name="Nat. Commun.">
        <title>Thousands of microbial genomes shed light on interconnected biogeochemical processes in an aquifer system.</title>
        <authorList>
            <person name="Anantharaman K."/>
            <person name="Brown C.T."/>
            <person name="Hug L.A."/>
            <person name="Sharon I."/>
            <person name="Castelle C.J."/>
            <person name="Probst A.J."/>
            <person name="Thomas B.C."/>
            <person name="Singh A."/>
            <person name="Wilkins M.J."/>
            <person name="Karaoz U."/>
            <person name="Brodie E.L."/>
            <person name="Williams K.H."/>
            <person name="Hubbard S.S."/>
            <person name="Banfield J.F."/>
        </authorList>
    </citation>
    <scope>NUCLEOTIDE SEQUENCE [LARGE SCALE GENOMIC DNA]</scope>
</reference>
<evidence type="ECO:0000313" key="1">
    <source>
        <dbReference type="EMBL" id="OHA50369.1"/>
    </source>
</evidence>
<gene>
    <name evidence="1" type="ORF">A3A97_03395</name>
</gene>